<dbReference type="SUPFAM" id="SSF46785">
    <property type="entry name" value="Winged helix' DNA-binding domain"/>
    <property type="match status" value="1"/>
</dbReference>
<keyword evidence="3" id="KW-0804">Transcription</keyword>
<dbReference type="Proteomes" id="UP000199158">
    <property type="component" value="Unassembled WGS sequence"/>
</dbReference>
<evidence type="ECO:0000256" key="2">
    <source>
        <dbReference type="ARBA" id="ARBA00023125"/>
    </source>
</evidence>
<proteinExistence type="predicted"/>
<dbReference type="Pfam" id="PF00392">
    <property type="entry name" value="GntR"/>
    <property type="match status" value="1"/>
</dbReference>
<dbReference type="PRINTS" id="PR00035">
    <property type="entry name" value="HTHGNTR"/>
</dbReference>
<evidence type="ECO:0000259" key="4">
    <source>
        <dbReference type="PROSITE" id="PS50949"/>
    </source>
</evidence>
<dbReference type="InterPro" id="IPR036390">
    <property type="entry name" value="WH_DNA-bd_sf"/>
</dbReference>
<evidence type="ECO:0000313" key="5">
    <source>
        <dbReference type="EMBL" id="SEN16594.1"/>
    </source>
</evidence>
<evidence type="ECO:0000256" key="3">
    <source>
        <dbReference type="ARBA" id="ARBA00023163"/>
    </source>
</evidence>
<accession>A0A1H8EBT0</accession>
<dbReference type="SMART" id="SM00866">
    <property type="entry name" value="UTRA"/>
    <property type="match status" value="1"/>
</dbReference>
<dbReference type="InterPro" id="IPR050679">
    <property type="entry name" value="Bact_HTH_transcr_reg"/>
</dbReference>
<dbReference type="STRING" id="474960.SAMN05216180_2952"/>
<dbReference type="GO" id="GO:0003677">
    <property type="term" value="F:DNA binding"/>
    <property type="evidence" value="ECO:0007669"/>
    <property type="project" value="UniProtKB-KW"/>
</dbReference>
<evidence type="ECO:0000313" key="6">
    <source>
        <dbReference type="Proteomes" id="UP000199158"/>
    </source>
</evidence>
<dbReference type="PROSITE" id="PS50949">
    <property type="entry name" value="HTH_GNTR"/>
    <property type="match status" value="1"/>
</dbReference>
<sequence length="259" mass="29712">MLKPNHATPLYEQLMIAIRNDILSGVYTLGEKMPNETELGEHYGVSRITVRRAVEELEKEGMLERKQGKGTFIKHSKIENKMDSILGFTDTLTRMGRKAGRVIHSKKIVPAEEWIANLLQIKLGSPIIELKRTMYDENQPVLYDECYYPCERFPGMLDKIKEDVSTYHLMKEVYGVPLPRAQKRFNVEIADVTICNYLNCSPGDPLFSILKLTFDDKDIPVQISKSLVLASRATYVLDVDERKKSSALHLKTRDTNYNK</sequence>
<gene>
    <name evidence="5" type="ORF">SAMN05216180_2952</name>
</gene>
<dbReference type="OrthoDB" id="46236at2"/>
<dbReference type="GO" id="GO:0045892">
    <property type="term" value="P:negative regulation of DNA-templated transcription"/>
    <property type="evidence" value="ECO:0007669"/>
    <property type="project" value="TreeGrafter"/>
</dbReference>
<name>A0A1H8EBT0_9FIRM</name>
<dbReference type="SUPFAM" id="SSF64288">
    <property type="entry name" value="Chorismate lyase-like"/>
    <property type="match status" value="1"/>
</dbReference>
<evidence type="ECO:0000256" key="1">
    <source>
        <dbReference type="ARBA" id="ARBA00023015"/>
    </source>
</evidence>
<dbReference type="RefSeq" id="WP_092756567.1">
    <property type="nucleotide sequence ID" value="NZ_FOCG01000006.1"/>
</dbReference>
<dbReference type="FunFam" id="1.10.10.10:FF:000079">
    <property type="entry name" value="GntR family transcriptional regulator"/>
    <property type="match status" value="1"/>
</dbReference>
<dbReference type="Pfam" id="PF07702">
    <property type="entry name" value="UTRA"/>
    <property type="match status" value="1"/>
</dbReference>
<feature type="domain" description="HTH gntR-type" evidence="4">
    <location>
        <begin position="8"/>
        <end position="76"/>
    </location>
</feature>
<dbReference type="AlphaFoldDB" id="A0A1H8EBT0"/>
<keyword evidence="2" id="KW-0238">DNA-binding</keyword>
<dbReference type="PANTHER" id="PTHR44846:SF1">
    <property type="entry name" value="MANNOSYL-D-GLYCERATE TRANSPORT_METABOLISM SYSTEM REPRESSOR MNGR-RELATED"/>
    <property type="match status" value="1"/>
</dbReference>
<dbReference type="InterPro" id="IPR036388">
    <property type="entry name" value="WH-like_DNA-bd_sf"/>
</dbReference>
<keyword evidence="1" id="KW-0805">Transcription regulation</keyword>
<keyword evidence="6" id="KW-1185">Reference proteome</keyword>
<dbReference type="SMART" id="SM00345">
    <property type="entry name" value="HTH_GNTR"/>
    <property type="match status" value="1"/>
</dbReference>
<protein>
    <submittedName>
        <fullName evidence="5">Transcriptional regulator, GntR family</fullName>
    </submittedName>
</protein>
<dbReference type="CDD" id="cd07377">
    <property type="entry name" value="WHTH_GntR"/>
    <property type="match status" value="1"/>
</dbReference>
<dbReference type="GO" id="GO:0003700">
    <property type="term" value="F:DNA-binding transcription factor activity"/>
    <property type="evidence" value="ECO:0007669"/>
    <property type="project" value="InterPro"/>
</dbReference>
<reference evidence="5 6" key="1">
    <citation type="submission" date="2016-10" db="EMBL/GenBank/DDBJ databases">
        <authorList>
            <person name="de Groot N.N."/>
        </authorList>
    </citation>
    <scope>NUCLEOTIDE SEQUENCE [LARGE SCALE GENOMIC DNA]</scope>
    <source>
        <strain evidence="5 6">CGMCC 1.5070</strain>
    </source>
</reference>
<dbReference type="InterPro" id="IPR000524">
    <property type="entry name" value="Tscrpt_reg_HTH_GntR"/>
</dbReference>
<dbReference type="PANTHER" id="PTHR44846">
    <property type="entry name" value="MANNOSYL-D-GLYCERATE TRANSPORT/METABOLISM SYSTEM REPRESSOR MNGR-RELATED"/>
    <property type="match status" value="1"/>
</dbReference>
<dbReference type="Gene3D" id="3.40.1410.10">
    <property type="entry name" value="Chorismate lyase-like"/>
    <property type="match status" value="1"/>
</dbReference>
<dbReference type="InterPro" id="IPR011663">
    <property type="entry name" value="UTRA"/>
</dbReference>
<dbReference type="InterPro" id="IPR028978">
    <property type="entry name" value="Chorismate_lyase_/UTRA_dom_sf"/>
</dbReference>
<dbReference type="Gene3D" id="1.10.10.10">
    <property type="entry name" value="Winged helix-like DNA-binding domain superfamily/Winged helix DNA-binding domain"/>
    <property type="match status" value="1"/>
</dbReference>
<organism evidence="5 6">
    <name type="scientific">Hydrogenoanaerobacterium saccharovorans</name>
    <dbReference type="NCBI Taxonomy" id="474960"/>
    <lineage>
        <taxon>Bacteria</taxon>
        <taxon>Bacillati</taxon>
        <taxon>Bacillota</taxon>
        <taxon>Clostridia</taxon>
        <taxon>Eubacteriales</taxon>
        <taxon>Oscillospiraceae</taxon>
        <taxon>Hydrogenoanaerobacterium</taxon>
    </lineage>
</organism>
<dbReference type="EMBL" id="FOCG01000006">
    <property type="protein sequence ID" value="SEN16594.1"/>
    <property type="molecule type" value="Genomic_DNA"/>
</dbReference>